<dbReference type="Proteomes" id="UP000464314">
    <property type="component" value="Chromosome"/>
</dbReference>
<evidence type="ECO:0000256" key="2">
    <source>
        <dbReference type="ARBA" id="ARBA00022741"/>
    </source>
</evidence>
<dbReference type="PANTHER" id="PTHR42939">
    <property type="entry name" value="ABC TRANSPORTER ATP-BINDING PROTEIN ALBC-RELATED"/>
    <property type="match status" value="1"/>
</dbReference>
<organism evidence="5 6">
    <name type="scientific">Anaerocolumna sedimenticola</name>
    <dbReference type="NCBI Taxonomy" id="2696063"/>
    <lineage>
        <taxon>Bacteria</taxon>
        <taxon>Bacillati</taxon>
        <taxon>Bacillota</taxon>
        <taxon>Clostridia</taxon>
        <taxon>Lachnospirales</taxon>
        <taxon>Lachnospiraceae</taxon>
        <taxon>Anaerocolumna</taxon>
    </lineage>
</organism>
<name>A0A6P1TRY4_9FIRM</name>
<dbReference type="InterPro" id="IPR027417">
    <property type="entry name" value="P-loop_NTPase"/>
</dbReference>
<dbReference type="Pfam" id="PF00005">
    <property type="entry name" value="ABC_tran"/>
    <property type="match status" value="1"/>
</dbReference>
<accession>A0A6P1TRY4</accession>
<dbReference type="EMBL" id="CP048000">
    <property type="protein sequence ID" value="QHQ62999.1"/>
    <property type="molecule type" value="Genomic_DNA"/>
</dbReference>
<gene>
    <name evidence="5" type="ORF">Ana3638_21265</name>
</gene>
<evidence type="ECO:0000313" key="5">
    <source>
        <dbReference type="EMBL" id="QHQ62999.1"/>
    </source>
</evidence>
<evidence type="ECO:0000256" key="1">
    <source>
        <dbReference type="ARBA" id="ARBA00022448"/>
    </source>
</evidence>
<proteinExistence type="predicted"/>
<dbReference type="Gene3D" id="3.40.50.300">
    <property type="entry name" value="P-loop containing nucleotide triphosphate hydrolases"/>
    <property type="match status" value="1"/>
</dbReference>
<keyword evidence="6" id="KW-1185">Reference proteome</keyword>
<dbReference type="GO" id="GO:0016887">
    <property type="term" value="F:ATP hydrolysis activity"/>
    <property type="evidence" value="ECO:0007669"/>
    <property type="project" value="InterPro"/>
</dbReference>
<reference evidence="5 6" key="1">
    <citation type="submission" date="2020-01" db="EMBL/GenBank/DDBJ databases">
        <title>Genome analysis of Anaerocolumna sp. CBA3638.</title>
        <authorList>
            <person name="Kim J."/>
            <person name="Roh S.W."/>
        </authorList>
    </citation>
    <scope>NUCLEOTIDE SEQUENCE [LARGE SCALE GENOMIC DNA]</scope>
    <source>
        <strain evidence="5 6">CBA3638</strain>
    </source>
</reference>
<keyword evidence="2" id="KW-0547">Nucleotide-binding</keyword>
<evidence type="ECO:0000259" key="4">
    <source>
        <dbReference type="PROSITE" id="PS50893"/>
    </source>
</evidence>
<dbReference type="InterPro" id="IPR003593">
    <property type="entry name" value="AAA+_ATPase"/>
</dbReference>
<dbReference type="InterPro" id="IPR051782">
    <property type="entry name" value="ABC_Transporter_VariousFunc"/>
</dbReference>
<feature type="domain" description="ABC transporter" evidence="4">
    <location>
        <begin position="5"/>
        <end position="230"/>
    </location>
</feature>
<protein>
    <submittedName>
        <fullName evidence="5">ATP-binding cassette domain-containing protein</fullName>
    </submittedName>
</protein>
<sequence>MENILEINNITKKFKTFELKNISFSLTQGSIMGLIGANGAGKTTIISSILNIQPIDSGNINLFGEKHNKLDLREKENIGVVYDENCLPDELNSWEINKVFKGIYINWNSDTFGSYLKRLDIPNNKKIKELSRGNKIKLNLAVAMSHGARLLILDEITSALDPIMRNEVLKIFMEFVQDERRSILLSSHITTDLEKIADYITFLDKGHIVFSEEKDLLMYNNIIIRCKNIEYEELDKNGVIASKKSESGVVALAKADLRYYCEEKGLVHEEPTIDEIMLLLSKEDK</sequence>
<evidence type="ECO:0000313" key="6">
    <source>
        <dbReference type="Proteomes" id="UP000464314"/>
    </source>
</evidence>
<evidence type="ECO:0000256" key="3">
    <source>
        <dbReference type="ARBA" id="ARBA00022840"/>
    </source>
</evidence>
<dbReference type="RefSeq" id="WP_161839821.1">
    <property type="nucleotide sequence ID" value="NZ_CP048000.1"/>
</dbReference>
<dbReference type="GO" id="GO:0005524">
    <property type="term" value="F:ATP binding"/>
    <property type="evidence" value="ECO:0007669"/>
    <property type="project" value="UniProtKB-KW"/>
</dbReference>
<dbReference type="KEGG" id="anr:Ana3638_21265"/>
<dbReference type="CDD" id="cd03230">
    <property type="entry name" value="ABC_DR_subfamily_A"/>
    <property type="match status" value="1"/>
</dbReference>
<dbReference type="AlphaFoldDB" id="A0A6P1TRY4"/>
<keyword evidence="3 5" id="KW-0067">ATP-binding</keyword>
<dbReference type="InterPro" id="IPR003439">
    <property type="entry name" value="ABC_transporter-like_ATP-bd"/>
</dbReference>
<dbReference type="PROSITE" id="PS50893">
    <property type="entry name" value="ABC_TRANSPORTER_2"/>
    <property type="match status" value="1"/>
</dbReference>
<dbReference type="SMART" id="SM00382">
    <property type="entry name" value="AAA"/>
    <property type="match status" value="1"/>
</dbReference>
<dbReference type="SUPFAM" id="SSF52540">
    <property type="entry name" value="P-loop containing nucleoside triphosphate hydrolases"/>
    <property type="match status" value="1"/>
</dbReference>
<keyword evidence="1" id="KW-0813">Transport</keyword>
<dbReference type="PANTHER" id="PTHR42939:SF3">
    <property type="entry name" value="ABC TRANSPORTER ATP-BINDING COMPONENT"/>
    <property type="match status" value="1"/>
</dbReference>